<feature type="transmembrane region" description="Helical" evidence="6">
    <location>
        <begin position="76"/>
        <end position="95"/>
    </location>
</feature>
<feature type="transmembrane region" description="Helical" evidence="6">
    <location>
        <begin position="107"/>
        <end position="125"/>
    </location>
</feature>
<dbReference type="PROSITE" id="PS50850">
    <property type="entry name" value="MFS"/>
    <property type="match status" value="1"/>
</dbReference>
<keyword evidence="4 6" id="KW-1133">Transmembrane helix</keyword>
<dbReference type="InterPro" id="IPR050189">
    <property type="entry name" value="MFS_Efflux_Transporters"/>
</dbReference>
<feature type="transmembrane region" description="Helical" evidence="6">
    <location>
        <begin position="137"/>
        <end position="157"/>
    </location>
</feature>
<evidence type="ECO:0000256" key="5">
    <source>
        <dbReference type="ARBA" id="ARBA00023136"/>
    </source>
</evidence>
<feature type="transmembrane region" description="Helical" evidence="6">
    <location>
        <begin position="169"/>
        <end position="191"/>
    </location>
</feature>
<evidence type="ECO:0000256" key="2">
    <source>
        <dbReference type="ARBA" id="ARBA00022475"/>
    </source>
</evidence>
<keyword evidence="2" id="KW-1003">Cell membrane</keyword>
<accession>A0A426RYG8</accession>
<dbReference type="CDD" id="cd17324">
    <property type="entry name" value="MFS_NepI_like"/>
    <property type="match status" value="1"/>
</dbReference>
<dbReference type="InterPro" id="IPR036259">
    <property type="entry name" value="MFS_trans_sf"/>
</dbReference>
<feature type="transmembrane region" description="Helical" evidence="6">
    <location>
        <begin position="392"/>
        <end position="411"/>
    </location>
</feature>
<name>A0A426RYG8_9ACTN</name>
<proteinExistence type="predicted"/>
<dbReference type="InterPro" id="IPR011701">
    <property type="entry name" value="MFS"/>
</dbReference>
<evidence type="ECO:0000313" key="9">
    <source>
        <dbReference type="Proteomes" id="UP000276379"/>
    </source>
</evidence>
<comment type="subcellular location">
    <subcellularLocation>
        <location evidence="1">Cell membrane</location>
        <topology evidence="1">Multi-pass membrane protein</topology>
    </subcellularLocation>
</comment>
<evidence type="ECO:0000256" key="1">
    <source>
        <dbReference type="ARBA" id="ARBA00004651"/>
    </source>
</evidence>
<dbReference type="Proteomes" id="UP000276379">
    <property type="component" value="Unassembled WGS sequence"/>
</dbReference>
<dbReference type="SUPFAM" id="SSF103473">
    <property type="entry name" value="MFS general substrate transporter"/>
    <property type="match status" value="1"/>
</dbReference>
<protein>
    <submittedName>
        <fullName evidence="8">MFS transporter</fullName>
    </submittedName>
</protein>
<sequence>MTAPLYPLREPPHRVLVTTSSTAAGINSPASATSSPAWGRPVAVLALGSFAMGTDSFVLAGILPQIAHGLRISTGAAGQTITAFALAYGLTAPFLAALTSRLPRKPLLVVALALFVLANLASAAAPDLPLLLTARVVAGLGAALYTPNASAAAAALAGPAARGRALSMILGGLTVGTVFGVPVGTAIGQHLSWEAGLVFVAAVGALALLGVLVVLPGLPIPPAVPLARRFAVLANRRVVAMVAFMLLASGGSIMVYTYTATVLGQIAHIHGTGLAAALLAWGVGGVFGSFGSGWLTDRLGAARTLTVAIALLIVTLAALTVCTSMVLVIVVMVLNGAAGWALATPNNHRLTALALTLPSVVISFNSSGIYLGQALGAALGGILVDHGITARALCLTGVAVALAAAAVHAVISRPAPGS</sequence>
<dbReference type="EMBL" id="PDES01000016">
    <property type="protein sequence ID" value="RRQ80715.1"/>
    <property type="molecule type" value="Genomic_DNA"/>
</dbReference>
<dbReference type="GO" id="GO:0005886">
    <property type="term" value="C:plasma membrane"/>
    <property type="evidence" value="ECO:0007669"/>
    <property type="project" value="UniProtKB-SubCell"/>
</dbReference>
<feature type="transmembrane region" description="Helical" evidence="6">
    <location>
        <begin position="197"/>
        <end position="218"/>
    </location>
</feature>
<dbReference type="PANTHER" id="PTHR43124:SF10">
    <property type="entry name" value="PURINE EFFLUX PUMP PBUE"/>
    <property type="match status" value="1"/>
</dbReference>
<dbReference type="Gene3D" id="1.20.1250.20">
    <property type="entry name" value="MFS general substrate transporter like domains"/>
    <property type="match status" value="2"/>
</dbReference>
<dbReference type="Pfam" id="PF07690">
    <property type="entry name" value="MFS_1"/>
    <property type="match status" value="1"/>
</dbReference>
<keyword evidence="3 6" id="KW-0812">Transmembrane</keyword>
<dbReference type="InterPro" id="IPR020846">
    <property type="entry name" value="MFS_dom"/>
</dbReference>
<dbReference type="GO" id="GO:0022857">
    <property type="term" value="F:transmembrane transporter activity"/>
    <property type="evidence" value="ECO:0007669"/>
    <property type="project" value="InterPro"/>
</dbReference>
<evidence type="ECO:0000313" key="8">
    <source>
        <dbReference type="EMBL" id="RRQ80715.1"/>
    </source>
</evidence>
<evidence type="ECO:0000256" key="3">
    <source>
        <dbReference type="ARBA" id="ARBA00022692"/>
    </source>
</evidence>
<evidence type="ECO:0000256" key="4">
    <source>
        <dbReference type="ARBA" id="ARBA00022989"/>
    </source>
</evidence>
<feature type="transmembrane region" description="Helical" evidence="6">
    <location>
        <begin position="307"/>
        <end position="338"/>
    </location>
</feature>
<feature type="transmembrane region" description="Helical" evidence="6">
    <location>
        <begin position="238"/>
        <end position="259"/>
    </location>
</feature>
<keyword evidence="5 6" id="KW-0472">Membrane</keyword>
<dbReference type="AlphaFoldDB" id="A0A426RYG8"/>
<evidence type="ECO:0000259" key="7">
    <source>
        <dbReference type="PROSITE" id="PS50850"/>
    </source>
</evidence>
<gene>
    <name evidence="8" type="ORF">CQW44_32305</name>
</gene>
<dbReference type="PANTHER" id="PTHR43124">
    <property type="entry name" value="PURINE EFFLUX PUMP PBUE"/>
    <property type="match status" value="1"/>
</dbReference>
<feature type="domain" description="Major facilitator superfamily (MFS) profile" evidence="7">
    <location>
        <begin position="41"/>
        <end position="415"/>
    </location>
</feature>
<feature type="transmembrane region" description="Helical" evidence="6">
    <location>
        <begin position="271"/>
        <end position="295"/>
    </location>
</feature>
<comment type="caution">
    <text evidence="8">The sequence shown here is derived from an EMBL/GenBank/DDBJ whole genome shotgun (WGS) entry which is preliminary data.</text>
</comment>
<keyword evidence="9" id="KW-1185">Reference proteome</keyword>
<evidence type="ECO:0000256" key="6">
    <source>
        <dbReference type="SAM" id="Phobius"/>
    </source>
</evidence>
<organism evidence="8 9">
    <name type="scientific">Streptomyces griseofuscus</name>
    <dbReference type="NCBI Taxonomy" id="146922"/>
    <lineage>
        <taxon>Bacteria</taxon>
        <taxon>Bacillati</taxon>
        <taxon>Actinomycetota</taxon>
        <taxon>Actinomycetes</taxon>
        <taxon>Kitasatosporales</taxon>
        <taxon>Streptomycetaceae</taxon>
        <taxon>Streptomyces</taxon>
    </lineage>
</organism>
<reference evidence="8 9" key="1">
    <citation type="submission" date="2017-10" db="EMBL/GenBank/DDBJ databases">
        <title>Draft genome of actinobacteria isolated from guarana (Paullinia cupana (Mart.) Ducke.</title>
        <authorList>
            <person name="Siqueira K.A."/>
            <person name="Liotti R.G."/>
            <person name="Mendes T.A."/>
            <person name="Soares M.A."/>
        </authorList>
    </citation>
    <scope>NUCLEOTIDE SEQUENCE [LARGE SCALE GENOMIC DNA]</scope>
    <source>
        <strain evidence="8 9">199</strain>
    </source>
</reference>
<feature type="transmembrane region" description="Helical" evidence="6">
    <location>
        <begin position="42"/>
        <end position="64"/>
    </location>
</feature>